<evidence type="ECO:0000256" key="1">
    <source>
        <dbReference type="ARBA" id="ARBA00022821"/>
    </source>
</evidence>
<dbReference type="InterPro" id="IPR036388">
    <property type="entry name" value="WH-like_DNA-bd_sf"/>
</dbReference>
<dbReference type="AlphaFoldDB" id="A0A8X8YWT7"/>
<reference evidence="2" key="2">
    <citation type="submission" date="2020-08" db="EMBL/GenBank/DDBJ databases">
        <title>Plant Genome Project.</title>
        <authorList>
            <person name="Zhang R.-G."/>
        </authorList>
    </citation>
    <scope>NUCLEOTIDE SEQUENCE</scope>
    <source>
        <strain evidence="2">Huo1</strain>
        <tissue evidence="2">Leaf</tissue>
    </source>
</reference>
<dbReference type="Gene3D" id="1.10.10.10">
    <property type="entry name" value="Winged helix-like DNA-binding domain superfamily/Winged helix DNA-binding domain"/>
    <property type="match status" value="1"/>
</dbReference>
<dbReference type="Proteomes" id="UP000298416">
    <property type="component" value="Unassembled WGS sequence"/>
</dbReference>
<protein>
    <recommendedName>
        <fullName evidence="4">Disease resistance protein RPM1</fullName>
    </recommendedName>
</protein>
<gene>
    <name evidence="2" type="ORF">SASPL_102923</name>
</gene>
<evidence type="ECO:0008006" key="4">
    <source>
        <dbReference type="Google" id="ProtNLM"/>
    </source>
</evidence>
<dbReference type="InterPro" id="IPR032675">
    <property type="entry name" value="LRR_dom_sf"/>
</dbReference>
<sequence>MLIDSSHNSFLFFQMQSFDKSMLFRADLIKFAEKNKYDRVSDQLGKLAKELGNMFDVSDSPGVTSSSRVKLNISRVEEISGENEVKYETIEVEAERCLMDLTRQSLVLVTSRKSDGKIKSCRLHSMVRDFCVRQAGEEKFLLPVMDYLPTPILRKHFLPQVLTVNDRSYWELGQVFELINLTYLASNIPDSIVPPAIAKLQNLQTLIIYRSDVRLPVEIWSLRMLRHLIAFSFQPLPLPKRATLFLKNLQTLSMAIDWYHLLHNLIHLRRLEKLKLKMHGSSVPNHYGLIFPQSLKKLELNGEWISWGDMKIVGSLPNLQVLKLKNYTCYGQQWETTEGEFGNLIHLLIDESNLKCWYTTFSHFPGLKCLTLHRCPYLDRIPYGIELIRSLQLIEVDDHNQSLLYSANKIQKEHWHLWKKEDLKVVVKRS</sequence>
<dbReference type="EMBL" id="PNBA02000001">
    <property type="protein sequence ID" value="KAG6437992.1"/>
    <property type="molecule type" value="Genomic_DNA"/>
</dbReference>
<dbReference type="Gene3D" id="3.80.10.10">
    <property type="entry name" value="Ribonuclease Inhibitor"/>
    <property type="match status" value="1"/>
</dbReference>
<keyword evidence="1" id="KW-0611">Plant defense</keyword>
<reference evidence="2" key="1">
    <citation type="submission" date="2018-01" db="EMBL/GenBank/DDBJ databases">
        <authorList>
            <person name="Mao J.F."/>
        </authorList>
    </citation>
    <scope>NUCLEOTIDE SEQUENCE</scope>
    <source>
        <strain evidence="2">Huo1</strain>
        <tissue evidence="2">Leaf</tissue>
    </source>
</reference>
<evidence type="ECO:0000313" key="2">
    <source>
        <dbReference type="EMBL" id="KAG6437992.1"/>
    </source>
</evidence>
<dbReference type="PANTHER" id="PTHR15140:SF37">
    <property type="entry name" value="UBIQUITIN-LIKE DOMAIN-CONTAINING PROTEIN"/>
    <property type="match status" value="1"/>
</dbReference>
<evidence type="ECO:0000313" key="3">
    <source>
        <dbReference type="Proteomes" id="UP000298416"/>
    </source>
</evidence>
<dbReference type="SUPFAM" id="SSF52058">
    <property type="entry name" value="L domain-like"/>
    <property type="match status" value="1"/>
</dbReference>
<proteinExistence type="predicted"/>
<comment type="caution">
    <text evidence="2">The sequence shown here is derived from an EMBL/GenBank/DDBJ whole genome shotgun (WGS) entry which is preliminary data.</text>
</comment>
<accession>A0A8X8YWT7</accession>
<keyword evidence="3" id="KW-1185">Reference proteome</keyword>
<dbReference type="PANTHER" id="PTHR15140">
    <property type="entry name" value="TUBULIN-SPECIFIC CHAPERONE E"/>
    <property type="match status" value="1"/>
</dbReference>
<name>A0A8X8YWT7_SALSN</name>
<dbReference type="GO" id="GO:0006952">
    <property type="term" value="P:defense response"/>
    <property type="evidence" value="ECO:0007669"/>
    <property type="project" value="UniProtKB-KW"/>
</dbReference>
<organism evidence="2">
    <name type="scientific">Salvia splendens</name>
    <name type="common">Scarlet sage</name>
    <dbReference type="NCBI Taxonomy" id="180675"/>
    <lineage>
        <taxon>Eukaryota</taxon>
        <taxon>Viridiplantae</taxon>
        <taxon>Streptophyta</taxon>
        <taxon>Embryophyta</taxon>
        <taxon>Tracheophyta</taxon>
        <taxon>Spermatophyta</taxon>
        <taxon>Magnoliopsida</taxon>
        <taxon>eudicotyledons</taxon>
        <taxon>Gunneridae</taxon>
        <taxon>Pentapetalae</taxon>
        <taxon>asterids</taxon>
        <taxon>lamiids</taxon>
        <taxon>Lamiales</taxon>
        <taxon>Lamiaceae</taxon>
        <taxon>Nepetoideae</taxon>
        <taxon>Mentheae</taxon>
        <taxon>Salviinae</taxon>
        <taxon>Salvia</taxon>
        <taxon>Salvia subgen. Calosphace</taxon>
        <taxon>core Calosphace</taxon>
    </lineage>
</organism>